<dbReference type="CDD" id="cd06354">
    <property type="entry name" value="PBP1_PrnA-like"/>
    <property type="match status" value="1"/>
</dbReference>
<dbReference type="PANTHER" id="PTHR34296:SF2">
    <property type="entry name" value="ABC TRANSPORTER GUANOSINE-BINDING PROTEIN NUPN"/>
    <property type="match status" value="1"/>
</dbReference>
<sequence>MKKTMLMLTLLVVAGALVFAGGRPEADPDRRIAAMATDVGGLGDQSFNDGAYQGLLLGAPYGFEARVVESNQQTDYIPNLSGLAEDGAEIVFAVGFLMEDAVKEAARMHPDTLFGGIDIGGDDDLPNFQGILYREEQSGYLAGVLAGLMTKDHADAIPRLRPDHNVVGAVLGMLVPPVERFEVGFIQGVKSVNPDATVLSVTAGSFVDQAGGREAALAMIEQGADIVFQAAGLTGLGVIQAADEEGVLAIGVDIDQNHVAPDAVLTSAIKKIPESVEVVLRSIAEGTFQGGTVSYGLAEDATGLAPFHGFDSMIPQEVKDALEAARQGILDGSIEIATSRSQIQHLMD</sequence>
<comment type="similarity">
    <text evidence="2">Belongs to the BMP lipoprotein family.</text>
</comment>
<gene>
    <name evidence="11" type="ORF">SAMN05920897_10734</name>
</gene>
<evidence type="ECO:0000256" key="4">
    <source>
        <dbReference type="ARBA" id="ARBA00022475"/>
    </source>
</evidence>
<dbReference type="Gene3D" id="3.40.50.2300">
    <property type="match status" value="2"/>
</dbReference>
<keyword evidence="3" id="KW-0813">Transport</keyword>
<evidence type="ECO:0000313" key="11">
    <source>
        <dbReference type="EMBL" id="SIQ32916.1"/>
    </source>
</evidence>
<dbReference type="OrthoDB" id="9769871at2"/>
<dbReference type="SUPFAM" id="SSF53822">
    <property type="entry name" value="Periplasmic binding protein-like I"/>
    <property type="match status" value="1"/>
</dbReference>
<keyword evidence="5 9" id="KW-0732">Signal</keyword>
<evidence type="ECO:0000256" key="6">
    <source>
        <dbReference type="ARBA" id="ARBA00023136"/>
    </source>
</evidence>
<dbReference type="InterPro" id="IPR003760">
    <property type="entry name" value="PnrA-like"/>
</dbReference>
<dbReference type="STRING" id="159291.SAMN05920897_10734"/>
<dbReference type="RefSeq" id="WP_076488469.1">
    <property type="nucleotide sequence ID" value="NZ_FTMS01000007.1"/>
</dbReference>
<dbReference type="InterPro" id="IPR050957">
    <property type="entry name" value="BMP_lipoprotein"/>
</dbReference>
<reference evidence="11 12" key="1">
    <citation type="submission" date="2017-01" db="EMBL/GenBank/DDBJ databases">
        <authorList>
            <person name="Mah S.A."/>
            <person name="Swanson W.J."/>
            <person name="Moy G.W."/>
            <person name="Vacquier V.D."/>
        </authorList>
    </citation>
    <scope>NUCLEOTIDE SEQUENCE [LARGE SCALE GENOMIC DNA]</scope>
    <source>
        <strain evidence="11 12">ASpG1</strain>
    </source>
</reference>
<keyword evidence="8" id="KW-0449">Lipoprotein</keyword>
<dbReference type="GO" id="GO:0005886">
    <property type="term" value="C:plasma membrane"/>
    <property type="evidence" value="ECO:0007669"/>
    <property type="project" value="UniProtKB-SubCell"/>
</dbReference>
<proteinExistence type="inferred from homology"/>
<feature type="signal peptide" evidence="9">
    <location>
        <begin position="1"/>
        <end position="20"/>
    </location>
</feature>
<dbReference type="EMBL" id="FTMS01000007">
    <property type="protein sequence ID" value="SIQ32916.1"/>
    <property type="molecule type" value="Genomic_DNA"/>
</dbReference>
<evidence type="ECO:0000256" key="7">
    <source>
        <dbReference type="ARBA" id="ARBA00023139"/>
    </source>
</evidence>
<evidence type="ECO:0000256" key="1">
    <source>
        <dbReference type="ARBA" id="ARBA00004193"/>
    </source>
</evidence>
<evidence type="ECO:0000256" key="3">
    <source>
        <dbReference type="ARBA" id="ARBA00022448"/>
    </source>
</evidence>
<name>A0A1N6RVY9_9SPIO</name>
<dbReference type="Pfam" id="PF02608">
    <property type="entry name" value="Bmp"/>
    <property type="match status" value="1"/>
</dbReference>
<feature type="chain" id="PRO_5013269599" evidence="9">
    <location>
        <begin position="21"/>
        <end position="348"/>
    </location>
</feature>
<feature type="domain" description="ABC transporter substrate-binding protein PnrA-like" evidence="10">
    <location>
        <begin position="34"/>
        <end position="322"/>
    </location>
</feature>
<accession>A0A1N6RVY9</accession>
<protein>
    <submittedName>
        <fullName evidence="11">Nucleoside-binding protein</fullName>
    </submittedName>
</protein>
<organism evidence="11 12">
    <name type="scientific">Alkalispirochaeta americana</name>
    <dbReference type="NCBI Taxonomy" id="159291"/>
    <lineage>
        <taxon>Bacteria</taxon>
        <taxon>Pseudomonadati</taxon>
        <taxon>Spirochaetota</taxon>
        <taxon>Spirochaetia</taxon>
        <taxon>Spirochaetales</taxon>
        <taxon>Spirochaetaceae</taxon>
        <taxon>Alkalispirochaeta</taxon>
    </lineage>
</organism>
<dbReference type="AlphaFoldDB" id="A0A1N6RVY9"/>
<keyword evidence="4" id="KW-1003">Cell membrane</keyword>
<evidence type="ECO:0000256" key="8">
    <source>
        <dbReference type="ARBA" id="ARBA00023288"/>
    </source>
</evidence>
<dbReference type="InterPro" id="IPR028082">
    <property type="entry name" value="Peripla_BP_I"/>
</dbReference>
<evidence type="ECO:0000256" key="5">
    <source>
        <dbReference type="ARBA" id="ARBA00022729"/>
    </source>
</evidence>
<dbReference type="Proteomes" id="UP000186400">
    <property type="component" value="Unassembled WGS sequence"/>
</dbReference>
<comment type="subcellular location">
    <subcellularLocation>
        <location evidence="1">Cell membrane</location>
        <topology evidence="1">Lipid-anchor</topology>
    </subcellularLocation>
</comment>
<evidence type="ECO:0000256" key="2">
    <source>
        <dbReference type="ARBA" id="ARBA00008610"/>
    </source>
</evidence>
<dbReference type="PANTHER" id="PTHR34296">
    <property type="entry name" value="TRANSCRIPTIONAL ACTIVATOR PROTEIN MED"/>
    <property type="match status" value="1"/>
</dbReference>
<keyword evidence="12" id="KW-1185">Reference proteome</keyword>
<evidence type="ECO:0000256" key="9">
    <source>
        <dbReference type="SAM" id="SignalP"/>
    </source>
</evidence>
<evidence type="ECO:0000313" key="12">
    <source>
        <dbReference type="Proteomes" id="UP000186400"/>
    </source>
</evidence>
<keyword evidence="6" id="KW-0472">Membrane</keyword>
<evidence type="ECO:0000259" key="10">
    <source>
        <dbReference type="Pfam" id="PF02608"/>
    </source>
</evidence>
<keyword evidence="7" id="KW-0564">Palmitate</keyword>